<reference evidence="1 2" key="1">
    <citation type="journal article" date="2014" name="BMC Genomics">
        <title>Genome sequencing of four Aureobasidium pullulans varieties: biotechnological potential, stress tolerance, and description of new species.</title>
        <authorList>
            <person name="Gostin Ar C."/>
            <person name="Ohm R.A."/>
            <person name="Kogej T."/>
            <person name="Sonjak S."/>
            <person name="Turk M."/>
            <person name="Zajc J."/>
            <person name="Zalar P."/>
            <person name="Grube M."/>
            <person name="Sun H."/>
            <person name="Han J."/>
            <person name="Sharma A."/>
            <person name="Chiniquy J."/>
            <person name="Ngan C.Y."/>
            <person name="Lipzen A."/>
            <person name="Barry K."/>
            <person name="Grigoriev I.V."/>
            <person name="Gunde-Cimerman N."/>
        </authorList>
    </citation>
    <scope>NUCLEOTIDE SEQUENCE [LARGE SCALE GENOMIC DNA]</scope>
    <source>
        <strain evidence="1 2">EXF-2481</strain>
    </source>
</reference>
<dbReference type="InParanoid" id="A0A074XZ21"/>
<evidence type="ECO:0008006" key="3">
    <source>
        <dbReference type="Google" id="ProtNLM"/>
    </source>
</evidence>
<proteinExistence type="predicted"/>
<evidence type="ECO:0000313" key="1">
    <source>
        <dbReference type="EMBL" id="KEQ90680.1"/>
    </source>
</evidence>
<sequence length="469" mass="53314">MTTSIGDLSEDLLLKIYDDNLRDRPSLLAAVKVNKRWYEALTKLLWRRAPKSALCPIQSLSLRQARAEHMTKIENITSSDRTDHQHLEFKSLKSVDIHITDTSNMASFRPYLQVGLEIVRFTSPVEFTPEIVDGLKKCTNINTLVFLQRLNTSDTRLLIDFFRGFEHLRSVYFEHPIHLVEQRNSTCLSAAICAAMLDQSTVQSLSIHHELGSDFEQLQKSMTNPTPINKVSYLSLRGAFYCISPVLSVVVRTLTTLNLRITTSGIGGTCALIGRLSQLRFLVLQLPPDTGLQHHDLEALGGLSTLYHLWITTSRDTMTSPLSLVWLSDEDFMQWLTRFECLQDLRLHWLCPLLGQESFVTIATHCSELRACEISWNLDLRAWQYLKDMAYTMLKLRYLTISEVDAFGGPGLDVEEVKTAAEEHINTLRSIAPNLLEFDASERSNESLVLRDAFSPLIGPLDYDSVYEM</sequence>
<dbReference type="GeneID" id="25372293"/>
<keyword evidence="2" id="KW-1185">Reference proteome</keyword>
<dbReference type="Gene3D" id="3.80.10.10">
    <property type="entry name" value="Ribonuclease Inhibitor"/>
    <property type="match status" value="1"/>
</dbReference>
<accession>A0A074XZ21</accession>
<dbReference type="RefSeq" id="XP_013339181.1">
    <property type="nucleotide sequence ID" value="XM_013483727.1"/>
</dbReference>
<dbReference type="EMBL" id="KL584787">
    <property type="protein sequence ID" value="KEQ90680.1"/>
    <property type="molecule type" value="Genomic_DNA"/>
</dbReference>
<dbReference type="AlphaFoldDB" id="A0A074XZ21"/>
<dbReference type="Proteomes" id="UP000030641">
    <property type="component" value="Unassembled WGS sequence"/>
</dbReference>
<name>A0A074XZ21_AURSE</name>
<protein>
    <recommendedName>
        <fullName evidence="3">F-box domain-containing protein</fullName>
    </recommendedName>
</protein>
<evidence type="ECO:0000313" key="2">
    <source>
        <dbReference type="Proteomes" id="UP000030641"/>
    </source>
</evidence>
<gene>
    <name evidence="1" type="ORF">AUEXF2481DRAFT_92784</name>
</gene>
<dbReference type="InterPro" id="IPR032675">
    <property type="entry name" value="LRR_dom_sf"/>
</dbReference>
<dbReference type="SUPFAM" id="SSF52047">
    <property type="entry name" value="RNI-like"/>
    <property type="match status" value="1"/>
</dbReference>
<organism evidence="1 2">
    <name type="scientific">Aureobasidium subglaciale (strain EXF-2481)</name>
    <name type="common">Aureobasidium pullulans var. subglaciale</name>
    <dbReference type="NCBI Taxonomy" id="1043005"/>
    <lineage>
        <taxon>Eukaryota</taxon>
        <taxon>Fungi</taxon>
        <taxon>Dikarya</taxon>
        <taxon>Ascomycota</taxon>
        <taxon>Pezizomycotina</taxon>
        <taxon>Dothideomycetes</taxon>
        <taxon>Dothideomycetidae</taxon>
        <taxon>Dothideales</taxon>
        <taxon>Saccotheciaceae</taxon>
        <taxon>Aureobasidium</taxon>
    </lineage>
</organism>
<dbReference type="HOGENOM" id="CLU_523699_0_0_1"/>